<feature type="domain" description="Fimbrial-type adhesion" evidence="5">
    <location>
        <begin position="160"/>
        <end position="293"/>
    </location>
</feature>
<accession>A0A077NSF2</accession>
<evidence type="ECO:0000259" key="5">
    <source>
        <dbReference type="Pfam" id="PF00419"/>
    </source>
</evidence>
<dbReference type="PANTHER" id="PTHR33420:SF3">
    <property type="entry name" value="FIMBRIAL SUBUNIT ELFA"/>
    <property type="match status" value="1"/>
</dbReference>
<evidence type="ECO:0000256" key="1">
    <source>
        <dbReference type="ARBA" id="ARBA00004561"/>
    </source>
</evidence>
<keyword evidence="3" id="KW-0732">Signal</keyword>
<evidence type="ECO:0000313" key="6">
    <source>
        <dbReference type="EMBL" id="CDH01715.1"/>
    </source>
</evidence>
<dbReference type="Gene3D" id="2.60.40.1090">
    <property type="entry name" value="Fimbrial-type adhesion domain"/>
    <property type="match status" value="1"/>
</dbReference>
<dbReference type="InterPro" id="IPR008966">
    <property type="entry name" value="Adhesion_dom_sf"/>
</dbReference>
<dbReference type="AlphaFoldDB" id="A0A077NSF2"/>
<dbReference type="InterPro" id="IPR050263">
    <property type="entry name" value="Bact_Fimbrial_Adh_Pro"/>
</dbReference>
<reference evidence="6" key="1">
    <citation type="submission" date="2013-07" db="EMBL/GenBank/DDBJ databases">
        <title>Sub-species coevolution in mutualistic symbiosis.</title>
        <authorList>
            <person name="Murfin K."/>
            <person name="Klassen J."/>
            <person name="Lee M."/>
            <person name="Forst S."/>
            <person name="Stock P."/>
            <person name="Goodrich-Blair H."/>
        </authorList>
    </citation>
    <scope>NUCLEOTIDE SEQUENCE [LARGE SCALE GENOMIC DNA]</scope>
    <source>
        <strain evidence="6">Feltiae Moldova</strain>
    </source>
</reference>
<evidence type="ECO:0000256" key="2">
    <source>
        <dbReference type="ARBA" id="ARBA00006671"/>
    </source>
</evidence>
<dbReference type="Pfam" id="PF00419">
    <property type="entry name" value="Fimbrial"/>
    <property type="match status" value="1"/>
</dbReference>
<organism evidence="6 7">
    <name type="scientific">Xenorhabdus bovienii str. feltiae Moldova</name>
    <dbReference type="NCBI Taxonomy" id="1398200"/>
    <lineage>
        <taxon>Bacteria</taxon>
        <taxon>Pseudomonadati</taxon>
        <taxon>Pseudomonadota</taxon>
        <taxon>Gammaproteobacteria</taxon>
        <taxon>Enterobacterales</taxon>
        <taxon>Morganellaceae</taxon>
        <taxon>Xenorhabdus</taxon>
    </lineage>
</organism>
<evidence type="ECO:0000256" key="4">
    <source>
        <dbReference type="ARBA" id="ARBA00023263"/>
    </source>
</evidence>
<dbReference type="EMBL" id="CBSV010000144">
    <property type="protein sequence ID" value="CDH01715.1"/>
    <property type="molecule type" value="Genomic_DNA"/>
</dbReference>
<comment type="caution">
    <text evidence="6">The sequence shown here is derived from an EMBL/GenBank/DDBJ whole genome shotgun (WGS) entry which is preliminary data.</text>
</comment>
<dbReference type="GO" id="GO:0009289">
    <property type="term" value="C:pilus"/>
    <property type="evidence" value="ECO:0007669"/>
    <property type="project" value="UniProtKB-SubCell"/>
</dbReference>
<dbReference type="SUPFAM" id="SSF49401">
    <property type="entry name" value="Bacterial adhesins"/>
    <property type="match status" value="1"/>
</dbReference>
<gene>
    <name evidence="6" type="ORF">XBFM1_2280048</name>
</gene>
<dbReference type="Proteomes" id="UP000028487">
    <property type="component" value="Unassembled WGS sequence"/>
</dbReference>
<dbReference type="InterPro" id="IPR036937">
    <property type="entry name" value="Adhesion_dom_fimbrial_sf"/>
</dbReference>
<comment type="subcellular location">
    <subcellularLocation>
        <location evidence="1">Fimbrium</location>
    </subcellularLocation>
</comment>
<dbReference type="PANTHER" id="PTHR33420">
    <property type="entry name" value="FIMBRIAL SUBUNIT ELFA-RELATED"/>
    <property type="match status" value="1"/>
</dbReference>
<dbReference type="InterPro" id="IPR000259">
    <property type="entry name" value="Adhesion_dom_fimbrial"/>
</dbReference>
<dbReference type="RefSeq" id="WP_051863097.1">
    <property type="nucleotide sequence ID" value="NZ_CAWLWD010000193.1"/>
</dbReference>
<sequence length="294" mass="32166">MLIFHQNSRFLLAMIILLVSLVTEAYGREGSCRIKEGRKQHDLSAVFQPKVTISRSDMPGAVIYRHPVISNPQDILGLHCDKPEKISWKFIGYTPTSSRNDDTYDSGVPGIGIRMYGSNIELIKTNPKTGTGPIKNGVIQAYVGSTIVHTYHIHDALITTESCILAKKNIIVPMGSIGMWELSGNPRTAGEQDFSIDLDCDDNIPITLKFEGNTVSNDNRILALDQRGSHFTAGGIGLQILYQDQPVMINSVLKVGTSLMGIYSVPFKAHYIQTGSVITAGKANATAKISIIYN</sequence>
<dbReference type="Gene3D" id="2.60.40.3310">
    <property type="match status" value="1"/>
</dbReference>
<evidence type="ECO:0000313" key="7">
    <source>
        <dbReference type="Proteomes" id="UP000028487"/>
    </source>
</evidence>
<keyword evidence="4" id="KW-0281">Fimbrium</keyword>
<dbReference type="GO" id="GO:0043709">
    <property type="term" value="P:cell adhesion involved in single-species biofilm formation"/>
    <property type="evidence" value="ECO:0007669"/>
    <property type="project" value="TreeGrafter"/>
</dbReference>
<proteinExistence type="inferred from homology"/>
<protein>
    <recommendedName>
        <fullName evidence="5">Fimbrial-type adhesion domain-containing protein</fullName>
    </recommendedName>
</protein>
<comment type="similarity">
    <text evidence="2">Belongs to the fimbrial protein family.</text>
</comment>
<name>A0A077NSF2_XENBV</name>
<dbReference type="HOGENOM" id="CLU_058392_0_0_6"/>
<evidence type="ECO:0000256" key="3">
    <source>
        <dbReference type="ARBA" id="ARBA00022729"/>
    </source>
</evidence>